<feature type="transmembrane region" description="Helical" evidence="5">
    <location>
        <begin position="78"/>
        <end position="99"/>
    </location>
</feature>
<dbReference type="InterPro" id="IPR050932">
    <property type="entry name" value="TM2D1-3-like"/>
</dbReference>
<dbReference type="InterPro" id="IPR026870">
    <property type="entry name" value="Zinc_ribbon_dom"/>
</dbReference>
<evidence type="ECO:0000313" key="8">
    <source>
        <dbReference type="EMBL" id="OQP51649.1"/>
    </source>
</evidence>
<dbReference type="Pfam" id="PF05154">
    <property type="entry name" value="TM2"/>
    <property type="match status" value="1"/>
</dbReference>
<evidence type="ECO:0008006" key="10">
    <source>
        <dbReference type="Google" id="ProtNLM"/>
    </source>
</evidence>
<evidence type="ECO:0000256" key="5">
    <source>
        <dbReference type="SAM" id="Phobius"/>
    </source>
</evidence>
<evidence type="ECO:0000256" key="1">
    <source>
        <dbReference type="ARBA" id="ARBA00004141"/>
    </source>
</evidence>
<evidence type="ECO:0000256" key="3">
    <source>
        <dbReference type="ARBA" id="ARBA00022989"/>
    </source>
</evidence>
<dbReference type="Pfam" id="PF13240">
    <property type="entry name" value="Zn_Ribbon_1"/>
    <property type="match status" value="1"/>
</dbReference>
<evidence type="ECO:0000256" key="4">
    <source>
        <dbReference type="ARBA" id="ARBA00023136"/>
    </source>
</evidence>
<evidence type="ECO:0000313" key="9">
    <source>
        <dbReference type="Proteomes" id="UP000192277"/>
    </source>
</evidence>
<dbReference type="RefSeq" id="WP_014219640.1">
    <property type="nucleotide sequence ID" value="NZ_LWBO01000005.1"/>
</dbReference>
<proteinExistence type="predicted"/>
<reference evidence="8 9" key="1">
    <citation type="submission" date="2016-04" db="EMBL/GenBank/DDBJ databases">
        <authorList>
            <person name="Chen L."/>
            <person name="Zhuang W."/>
            <person name="Wang G."/>
        </authorList>
    </citation>
    <scope>NUCLEOTIDE SEQUENCE [LARGE SCALE GENOMIC DNA]</scope>
    <source>
        <strain evidence="9">GR20</strain>
    </source>
</reference>
<dbReference type="Proteomes" id="UP000192277">
    <property type="component" value="Unassembled WGS sequence"/>
</dbReference>
<feature type="domain" description="TM2" evidence="6">
    <location>
        <begin position="44"/>
        <end position="92"/>
    </location>
</feature>
<gene>
    <name evidence="8" type="ORF">A4D02_26425</name>
</gene>
<dbReference type="InterPro" id="IPR007829">
    <property type="entry name" value="TM2"/>
</dbReference>
<organism evidence="8 9">
    <name type="scientific">Niastella koreensis</name>
    <dbReference type="NCBI Taxonomy" id="354356"/>
    <lineage>
        <taxon>Bacteria</taxon>
        <taxon>Pseudomonadati</taxon>
        <taxon>Bacteroidota</taxon>
        <taxon>Chitinophagia</taxon>
        <taxon>Chitinophagales</taxon>
        <taxon>Chitinophagaceae</taxon>
        <taxon>Niastella</taxon>
    </lineage>
</organism>
<accession>A0ABX3P3U9</accession>
<evidence type="ECO:0000259" key="6">
    <source>
        <dbReference type="Pfam" id="PF05154"/>
    </source>
</evidence>
<evidence type="ECO:0000259" key="7">
    <source>
        <dbReference type="Pfam" id="PF13240"/>
    </source>
</evidence>
<keyword evidence="4 5" id="KW-0472">Membrane</keyword>
<sequence length="110" mass="11602">MFCTNCGNQIDDKAVVCVKCGAPTSNYNKQAVAGIQVAGDPAEGYDWLTTLLLCFFVGGLGVHSFYTKKTGIGIAQLLTVGGCGIWALVDLIMIITGGFKDGQGRPLVRK</sequence>
<dbReference type="PANTHER" id="PTHR21016:SF25">
    <property type="entry name" value="TM2 DOMAIN-CONTAINING PROTEIN DDB_G0277895-RELATED"/>
    <property type="match status" value="1"/>
</dbReference>
<feature type="domain" description="Zinc-ribbon" evidence="7">
    <location>
        <begin position="2"/>
        <end position="23"/>
    </location>
</feature>
<comment type="subcellular location">
    <subcellularLocation>
        <location evidence="1">Membrane</location>
        <topology evidence="1">Multi-pass membrane protein</topology>
    </subcellularLocation>
</comment>
<keyword evidence="2 5" id="KW-0812">Transmembrane</keyword>
<name>A0ABX3P3U9_9BACT</name>
<keyword evidence="3 5" id="KW-1133">Transmembrane helix</keyword>
<comment type="caution">
    <text evidence="8">The sequence shown here is derived from an EMBL/GenBank/DDBJ whole genome shotgun (WGS) entry which is preliminary data.</text>
</comment>
<protein>
    <recommendedName>
        <fullName evidence="10">TM2 domain-containing protein</fullName>
    </recommendedName>
</protein>
<feature type="transmembrane region" description="Helical" evidence="5">
    <location>
        <begin position="47"/>
        <end position="66"/>
    </location>
</feature>
<dbReference type="EMBL" id="LWBO01000005">
    <property type="protein sequence ID" value="OQP51649.1"/>
    <property type="molecule type" value="Genomic_DNA"/>
</dbReference>
<keyword evidence="9" id="KW-1185">Reference proteome</keyword>
<dbReference type="PANTHER" id="PTHR21016">
    <property type="entry name" value="BETA-AMYLOID BINDING PROTEIN-RELATED"/>
    <property type="match status" value="1"/>
</dbReference>
<evidence type="ECO:0000256" key="2">
    <source>
        <dbReference type="ARBA" id="ARBA00022692"/>
    </source>
</evidence>